<comment type="caution">
    <text evidence="1">The sequence shown here is derived from an EMBL/GenBank/DDBJ whole genome shotgun (WGS) entry which is preliminary data.</text>
</comment>
<proteinExistence type="predicted"/>
<sequence>MAGGRVVLMLSCCSLGQMRERNFEGDAGLAMCQPSANAATATLPKLLAVNKEIGDLDEQIRQATRIIRLPNDWQTIQSEVERYEAIKPIVRARAEWVLRWILDKLKNPEDTGAQARANPRSWKLVQWMLYVLPVSRSATQLRDADFLAILERALQENFEKDFTIETSVSGAENVHKDVSESSETVQEDPKPSRKRKRTSGTNTPSKRVSVDVLGLEQLFVAIVTVVKGIAGKVSSSGPGEETVSSEYMKVALRTESAQAARILKFWLMAVQKFLTVSSASTFSGLDVLDDRLSLSFAIQIWELRSVEATGGSGTSADQFSAECLIPTLELYDTVQKANNSTNSAQNSPTAPANAAQSLEKVLVRYLFGPARASFYASASSKASKSMDLKTLAAKALASNLEPLRARIQQAAEILDSSEPIPDTFLPFFRAIPQLLDLAIKFSPIRSPKSKIVERPWIQAAFVALAECAGCSLEAPKFMAPVPSVEALEKSLGVLTAHNMNVDTKILEDLFWFHSGFTFPLKQKRTVCWPLIAALIKLDPDIFLPKPRSTPSDSSGRPVDLSGFLFDKISMWATEIQSTGNTDVKCNKGSGHVSCSRDFDQPEQVVHSIIVPLMSAYARNRDLLGFISRWDSQLIENMFSSRTFEELEASITSSIWEDRSLNLALVSLFEKSLTQSQVLSLFEQHQGRVKGLGKTLRSNSDKDPQKRMDSIRKGYSSSVILNAFLDSLYSDEAIEALKPQLWSLFNSYTSLIRNDSYRSSSDPTLAWTLLCKLWTILWPIELHGSSDLQKKYVDSLISRACQDAEAKDHHRNTNSPSRVASLTFLLTAFDCLISVPGWQDLAHEKLQVVLGFLSTNTLDLSDFEQVMELLCARFSHLLDHIEPQARDRVFTTLFSNISEITKHDVRDQLLASVSQSLLSIASPGTIDVYLEIVSKALDGIEANNKFVSIAEELLLQVVPAASSRTQREALVDKMTDILITRPRNVPVSLSVMAHLMELPNSTAKICSSGSALFDLAQSLHDNKLESALNVDLFQELVQLTLDHILKNKDQPQNAKYLEKFKSKLTSATKKASRCYPARLAILKAAFAAQKDAMIITIERYLLILGACLNDTSAPVDHLLDAFNEIPSEILRDNDGVLTSAQSILLKRIPLKVYQDYMVDGIGNCSVSIFSPQTWVLLHRSAARFQLYGKPALFLNLSIRLLREELSAQEQRVIFSSVKDWLSTLTMIDKLKLVGILTGSAEDQDRVPSFRILHILISALDDAHVEDTEQRQQQLLILPSLCQHLSTSPDPAIFNALLDSIDTILRGKTCLLSQHNIESVLTVIVVLSSRISPTLPSKHAPAIYARLCETSRLILLLHRSRLGGRFHLLLQLLQNLLFCLFIPNANRGTPRPPWLTPTSTNLSPVNSSQYSRLLSCLCSPTTSSVSKHSWTASASHSQPSLNDPVKAAREYASHHLYPLLAAFCRFQLNGRLEPAVRERLLPGIWDAVSVAGLDREALEGMNAGLDSATRAVWKGVWGEWRRRIGGMGEG</sequence>
<reference evidence="1" key="1">
    <citation type="journal article" date="2020" name="Stud. Mycol.">
        <title>101 Dothideomycetes genomes: a test case for predicting lifestyles and emergence of pathogens.</title>
        <authorList>
            <person name="Haridas S."/>
            <person name="Albert R."/>
            <person name="Binder M."/>
            <person name="Bloem J."/>
            <person name="Labutti K."/>
            <person name="Salamov A."/>
            <person name="Andreopoulos B."/>
            <person name="Baker S."/>
            <person name="Barry K."/>
            <person name="Bills G."/>
            <person name="Bluhm B."/>
            <person name="Cannon C."/>
            <person name="Castanera R."/>
            <person name="Culley D."/>
            <person name="Daum C."/>
            <person name="Ezra D."/>
            <person name="Gonzalez J."/>
            <person name="Henrissat B."/>
            <person name="Kuo A."/>
            <person name="Liang C."/>
            <person name="Lipzen A."/>
            <person name="Lutzoni F."/>
            <person name="Magnuson J."/>
            <person name="Mondo S."/>
            <person name="Nolan M."/>
            <person name="Ohm R."/>
            <person name="Pangilinan J."/>
            <person name="Park H.-J."/>
            <person name="Ramirez L."/>
            <person name="Alfaro M."/>
            <person name="Sun H."/>
            <person name="Tritt A."/>
            <person name="Yoshinaga Y."/>
            <person name="Zwiers L.-H."/>
            <person name="Turgeon B."/>
            <person name="Goodwin S."/>
            <person name="Spatafora J."/>
            <person name="Crous P."/>
            <person name="Grigoriev I."/>
        </authorList>
    </citation>
    <scope>NUCLEOTIDE SEQUENCE</scope>
    <source>
        <strain evidence="1">ATCC 200398</strain>
    </source>
</reference>
<keyword evidence="2" id="KW-1185">Reference proteome</keyword>
<dbReference type="EMBL" id="MU003514">
    <property type="protein sequence ID" value="KAF2468869.1"/>
    <property type="molecule type" value="Genomic_DNA"/>
</dbReference>
<protein>
    <submittedName>
        <fullName evidence="1">Uncharacterized protein</fullName>
    </submittedName>
</protein>
<organism evidence="1 2">
    <name type="scientific">Lindgomyces ingoldianus</name>
    <dbReference type="NCBI Taxonomy" id="673940"/>
    <lineage>
        <taxon>Eukaryota</taxon>
        <taxon>Fungi</taxon>
        <taxon>Dikarya</taxon>
        <taxon>Ascomycota</taxon>
        <taxon>Pezizomycotina</taxon>
        <taxon>Dothideomycetes</taxon>
        <taxon>Pleosporomycetidae</taxon>
        <taxon>Pleosporales</taxon>
        <taxon>Lindgomycetaceae</taxon>
        <taxon>Lindgomyces</taxon>
    </lineage>
</organism>
<accession>A0ACB6QPC1</accession>
<name>A0ACB6QPC1_9PLEO</name>
<evidence type="ECO:0000313" key="1">
    <source>
        <dbReference type="EMBL" id="KAF2468869.1"/>
    </source>
</evidence>
<gene>
    <name evidence="1" type="ORF">BDR25DRAFT_372713</name>
</gene>
<dbReference type="Proteomes" id="UP000799755">
    <property type="component" value="Unassembled WGS sequence"/>
</dbReference>
<evidence type="ECO:0000313" key="2">
    <source>
        <dbReference type="Proteomes" id="UP000799755"/>
    </source>
</evidence>